<proteinExistence type="predicted"/>
<dbReference type="InterPro" id="IPR029069">
    <property type="entry name" value="HotDog_dom_sf"/>
</dbReference>
<keyword evidence="6" id="KW-1185">Reference proteome</keyword>
<dbReference type="OrthoDB" id="39812at2157"/>
<dbReference type="Pfam" id="PF01575">
    <property type="entry name" value="MaoC_dehydratas"/>
    <property type="match status" value="1"/>
</dbReference>
<evidence type="ECO:0000313" key="5">
    <source>
        <dbReference type="EMBL" id="TKR28152.1"/>
    </source>
</evidence>
<evidence type="ECO:0000259" key="3">
    <source>
        <dbReference type="Pfam" id="PF01575"/>
    </source>
</evidence>
<feature type="domain" description="3-hydroxyacyl-CoA dehydrogenase C-terminal" evidence="2">
    <location>
        <begin position="190"/>
        <end position="279"/>
    </location>
</feature>
<dbReference type="RefSeq" id="WP_137275451.1">
    <property type="nucleotide sequence ID" value="NZ_QKNX01000001.1"/>
</dbReference>
<protein>
    <recommendedName>
        <fullName evidence="7">Enoyl-CoA hydratase</fullName>
    </recommendedName>
</protein>
<feature type="domain" description="MaoC-like" evidence="3">
    <location>
        <begin position="417"/>
        <end position="514"/>
    </location>
</feature>
<keyword evidence="1" id="KW-0560">Oxidoreductase</keyword>
<evidence type="ECO:0000259" key="4">
    <source>
        <dbReference type="Pfam" id="PF02737"/>
    </source>
</evidence>
<dbReference type="GO" id="GO:0070403">
    <property type="term" value="F:NAD+ binding"/>
    <property type="evidence" value="ECO:0007669"/>
    <property type="project" value="InterPro"/>
</dbReference>
<dbReference type="InterPro" id="IPR036291">
    <property type="entry name" value="NAD(P)-bd_dom_sf"/>
</dbReference>
<dbReference type="AlphaFoldDB" id="A0A4U5JFI8"/>
<dbReference type="CDD" id="cd03446">
    <property type="entry name" value="MaoC_like"/>
    <property type="match status" value="1"/>
</dbReference>
<feature type="domain" description="3-hydroxyacyl-CoA dehydrogenase NAD binding" evidence="4">
    <location>
        <begin position="8"/>
        <end position="187"/>
    </location>
</feature>
<dbReference type="InterPro" id="IPR006108">
    <property type="entry name" value="3HC_DH_C"/>
</dbReference>
<dbReference type="InterPro" id="IPR013328">
    <property type="entry name" value="6PGD_dom2"/>
</dbReference>
<evidence type="ECO:0000313" key="6">
    <source>
        <dbReference type="Proteomes" id="UP000308037"/>
    </source>
</evidence>
<organism evidence="5 6">
    <name type="scientific">Natronomonas salsuginis</name>
    <dbReference type="NCBI Taxonomy" id="2217661"/>
    <lineage>
        <taxon>Archaea</taxon>
        <taxon>Methanobacteriati</taxon>
        <taxon>Methanobacteriota</taxon>
        <taxon>Stenosarchaea group</taxon>
        <taxon>Halobacteria</taxon>
        <taxon>Halobacteriales</taxon>
        <taxon>Natronomonadaceae</taxon>
        <taxon>Natronomonas</taxon>
    </lineage>
</organism>
<accession>A0A4U5JFI8</accession>
<dbReference type="PANTHER" id="PTHR48075">
    <property type="entry name" value="3-HYDROXYACYL-COA DEHYDROGENASE FAMILY PROTEIN"/>
    <property type="match status" value="1"/>
</dbReference>
<reference evidence="5 6" key="1">
    <citation type="submission" date="2019-04" db="EMBL/GenBank/DDBJ databases">
        <title>Natronomonas sp. F20-122 a newhaloarchaeon isolated from a saline saltern of Isla Bacuta, Huelva, Spain.</title>
        <authorList>
            <person name="Duran-Viseras A."/>
            <person name="Sanchez-Porro C."/>
            <person name="Ventosa A."/>
        </authorList>
    </citation>
    <scope>NUCLEOTIDE SEQUENCE [LARGE SCALE GENOMIC DNA]</scope>
    <source>
        <strain evidence="5 6">F20-122</strain>
    </source>
</reference>
<dbReference type="EMBL" id="QKNX01000001">
    <property type="protein sequence ID" value="TKR28152.1"/>
    <property type="molecule type" value="Genomic_DNA"/>
</dbReference>
<dbReference type="Proteomes" id="UP000308037">
    <property type="component" value="Unassembled WGS sequence"/>
</dbReference>
<dbReference type="Pfam" id="PF00725">
    <property type="entry name" value="3HCDH"/>
    <property type="match status" value="2"/>
</dbReference>
<name>A0A4U5JFI8_9EURY</name>
<dbReference type="InterPro" id="IPR002539">
    <property type="entry name" value="MaoC-like_dom"/>
</dbReference>
<dbReference type="FunFam" id="3.40.50.720:FF:000009">
    <property type="entry name" value="Fatty oxidation complex, alpha subunit"/>
    <property type="match status" value="1"/>
</dbReference>
<feature type="domain" description="3-hydroxyacyl-CoA dehydrogenase C-terminal" evidence="2">
    <location>
        <begin position="300"/>
        <end position="391"/>
    </location>
</feature>
<evidence type="ECO:0008006" key="7">
    <source>
        <dbReference type="Google" id="ProtNLM"/>
    </source>
</evidence>
<dbReference type="Gene3D" id="1.10.1040.10">
    <property type="entry name" value="N-(1-d-carboxylethyl)-l-norvaline Dehydrogenase, domain 2"/>
    <property type="match status" value="2"/>
</dbReference>
<sequence length="548" mass="59929">MSMDDIGHVAVLGAGNMGHGITEVVALAGYDVAMRDVETEFVNEGYENIEWSLKKLHESGRLEELPDEVLARIETTVDLEAAVSDADLVIEAAPEDLDLKREIFADLDEYAPDGAILASNTSSLPITDIAAATDRPESVVGTHFFNPPVKMDLVEVIYGERTSEETAETAQAFVESIDKTPIYVRKDVHGFVVNNVLGPLGEEAAWMVSEGVAEIREADATMVHERGYPMGPFELGDLTGIDVSYRVRAEAGRPVPPILESKVGAGELGRKTGKGYYDYENGDGVDYTPEDASEDFDWLRIEARILNEAAKLIDDDVATPEAIDTGLRLGAGFPEGPCRRADEVGLDAVLEKLDELYEAYGEDRYEASPYLHDLVEAGRTGKTTGAGFYQYAETDGGTDADESGVFHEIEVGDTDVTDGRTITEADVANFAGVSGDFNHIHMDEERMRESIFGERIAHGMLVLSAATGLIWQYRSIEMRDSVVAFYGLDDLRFRKPVYIGDTIHVEMEVVETTPRPEGAGNGTVTFALEIKNQRDEVVISCEMTSLLE</sequence>
<dbReference type="SUPFAM" id="SSF48179">
    <property type="entry name" value="6-phosphogluconate dehydrogenase C-terminal domain-like"/>
    <property type="match status" value="2"/>
</dbReference>
<comment type="caution">
    <text evidence="5">The sequence shown here is derived from an EMBL/GenBank/DDBJ whole genome shotgun (WGS) entry which is preliminary data.</text>
</comment>
<gene>
    <name evidence="5" type="ORF">DM868_03475</name>
</gene>
<dbReference type="SUPFAM" id="SSF51735">
    <property type="entry name" value="NAD(P)-binding Rossmann-fold domains"/>
    <property type="match status" value="1"/>
</dbReference>
<dbReference type="InterPro" id="IPR006176">
    <property type="entry name" value="3-OHacyl-CoA_DH_NAD-bd"/>
</dbReference>
<dbReference type="Gene3D" id="3.40.50.720">
    <property type="entry name" value="NAD(P)-binding Rossmann-like Domain"/>
    <property type="match status" value="1"/>
</dbReference>
<dbReference type="InterPro" id="IPR008927">
    <property type="entry name" value="6-PGluconate_DH-like_C_sf"/>
</dbReference>
<dbReference type="GO" id="GO:0006631">
    <property type="term" value="P:fatty acid metabolic process"/>
    <property type="evidence" value="ECO:0007669"/>
    <property type="project" value="InterPro"/>
</dbReference>
<dbReference type="PANTHER" id="PTHR48075:SF5">
    <property type="entry name" value="3-HYDROXYBUTYRYL-COA DEHYDROGENASE"/>
    <property type="match status" value="1"/>
</dbReference>
<evidence type="ECO:0000256" key="1">
    <source>
        <dbReference type="ARBA" id="ARBA00023002"/>
    </source>
</evidence>
<dbReference type="Gene3D" id="3.10.129.10">
    <property type="entry name" value="Hotdog Thioesterase"/>
    <property type="match status" value="1"/>
</dbReference>
<evidence type="ECO:0000259" key="2">
    <source>
        <dbReference type="Pfam" id="PF00725"/>
    </source>
</evidence>
<dbReference type="GO" id="GO:0016616">
    <property type="term" value="F:oxidoreductase activity, acting on the CH-OH group of donors, NAD or NADP as acceptor"/>
    <property type="evidence" value="ECO:0007669"/>
    <property type="project" value="InterPro"/>
</dbReference>
<dbReference type="SUPFAM" id="SSF54637">
    <property type="entry name" value="Thioesterase/thiol ester dehydrase-isomerase"/>
    <property type="match status" value="1"/>
</dbReference>
<dbReference type="Pfam" id="PF02737">
    <property type="entry name" value="3HCDH_N"/>
    <property type="match status" value="1"/>
</dbReference>